<dbReference type="GO" id="GO:0016787">
    <property type="term" value="F:hydrolase activity"/>
    <property type="evidence" value="ECO:0007669"/>
    <property type="project" value="UniProtKB-UniRule"/>
</dbReference>
<dbReference type="InterPro" id="IPR002641">
    <property type="entry name" value="PNPLA_dom"/>
</dbReference>
<keyword evidence="2 4" id="KW-0442">Lipid degradation</keyword>
<evidence type="ECO:0000256" key="4">
    <source>
        <dbReference type="PROSITE-ProRule" id="PRU01161"/>
    </source>
</evidence>
<feature type="short sequence motif" description="GXSXG" evidence="4">
    <location>
        <begin position="42"/>
        <end position="46"/>
    </location>
</feature>
<dbReference type="eggNOG" id="COG1752">
    <property type="taxonomic scope" value="Bacteria"/>
</dbReference>
<dbReference type="InterPro" id="IPR016035">
    <property type="entry name" value="Acyl_Trfase/lysoPLipase"/>
</dbReference>
<evidence type="ECO:0000256" key="1">
    <source>
        <dbReference type="ARBA" id="ARBA00022801"/>
    </source>
</evidence>
<dbReference type="PATRIC" id="fig|745411.4.peg.2645"/>
<dbReference type="Pfam" id="PF01734">
    <property type="entry name" value="Patatin"/>
    <property type="match status" value="1"/>
</dbReference>
<dbReference type="OrthoDB" id="5290098at2"/>
<gene>
    <name evidence="7" type="ORF">B3C1_13414</name>
</gene>
<reference evidence="7 8" key="1">
    <citation type="journal article" date="2012" name="J. Bacteriol.">
        <title>Genome Sequence of Gallaecimonas xiamenensis Type Strain 3-C-1.</title>
        <authorList>
            <person name="Lai Q."/>
            <person name="Wang L."/>
            <person name="Wang W."/>
            <person name="Shao Z."/>
        </authorList>
    </citation>
    <scope>NUCLEOTIDE SEQUENCE [LARGE SCALE GENOMIC DNA]</scope>
    <source>
        <strain evidence="7 8">3-C-1</strain>
    </source>
</reference>
<comment type="caution">
    <text evidence="4">Lacks conserved residue(s) required for the propagation of feature annotation.</text>
</comment>
<name>K2J7X3_9GAMM</name>
<feature type="domain" description="PNPLA" evidence="6">
    <location>
        <begin position="11"/>
        <end position="171"/>
    </location>
</feature>
<evidence type="ECO:0000256" key="3">
    <source>
        <dbReference type="ARBA" id="ARBA00023098"/>
    </source>
</evidence>
<accession>K2J7X3</accession>
<dbReference type="NCBIfam" id="NF007623">
    <property type="entry name" value="PRK10279.1"/>
    <property type="match status" value="1"/>
</dbReference>
<feature type="active site" description="Proton acceptor" evidence="4">
    <location>
        <position position="158"/>
    </location>
</feature>
<keyword evidence="3 4" id="KW-0443">Lipid metabolism</keyword>
<dbReference type="PANTHER" id="PTHR14226">
    <property type="entry name" value="NEUROPATHY TARGET ESTERASE/SWISS CHEESE D.MELANOGASTER"/>
    <property type="match status" value="1"/>
</dbReference>
<evidence type="ECO:0000313" key="8">
    <source>
        <dbReference type="Proteomes" id="UP000006755"/>
    </source>
</evidence>
<feature type="active site" description="Nucleophile" evidence="4">
    <location>
        <position position="44"/>
    </location>
</feature>
<dbReference type="Proteomes" id="UP000006755">
    <property type="component" value="Unassembled WGS sequence"/>
</dbReference>
<comment type="caution">
    <text evidence="7">The sequence shown here is derived from an EMBL/GenBank/DDBJ whole genome shotgun (WGS) entry which is preliminary data.</text>
</comment>
<feature type="region of interest" description="Disordered" evidence="5">
    <location>
        <begin position="300"/>
        <end position="322"/>
    </location>
</feature>
<dbReference type="PANTHER" id="PTHR14226:SF76">
    <property type="entry name" value="NTE FAMILY PROTEIN RSSA"/>
    <property type="match status" value="1"/>
</dbReference>
<evidence type="ECO:0000259" key="6">
    <source>
        <dbReference type="PROSITE" id="PS51635"/>
    </source>
</evidence>
<sequence>MPSHRRPVLGIALGSGAAKGWAHIGILNGLAKLGIRPDLVAGCSIGSLVGAAYSGGNLDRLEKWVRGFTRLQVMSLLDPSFSGRGLFSGEKVFNVIANGMKQKDFSETQLPFGAVATELSTGREVWMQEGDLVSAVRASCAMPGLFVPIYREEQLLVDGAVVNPVPVSLARAMGAEVVIAVNLASEQHNNSFTEEEEEEEEGVLRQWLNRIRPEREDKEKDLPLPSMWTVMSGSINIMQERITRARMAGDPPELELKPRLGNINIMEFHRAEEAIAEGEACVERMSHFLMAELAYLGIHPQFPEPEEPSAPALEDGDPIQES</sequence>
<organism evidence="7 8">
    <name type="scientific">Gallaecimonas xiamenensis 3-C-1</name>
    <dbReference type="NCBI Taxonomy" id="745411"/>
    <lineage>
        <taxon>Bacteria</taxon>
        <taxon>Pseudomonadati</taxon>
        <taxon>Pseudomonadota</taxon>
        <taxon>Gammaproteobacteria</taxon>
        <taxon>Enterobacterales</taxon>
        <taxon>Gallaecimonadaceae</taxon>
        <taxon>Gallaecimonas</taxon>
    </lineage>
</organism>
<keyword evidence="1 4" id="KW-0378">Hydrolase</keyword>
<dbReference type="PROSITE" id="PS51635">
    <property type="entry name" value="PNPLA"/>
    <property type="match status" value="1"/>
</dbReference>
<keyword evidence="8" id="KW-1185">Reference proteome</keyword>
<dbReference type="STRING" id="745411.B3C1_13414"/>
<dbReference type="AlphaFoldDB" id="K2J7X3"/>
<dbReference type="EMBL" id="AMRI01000019">
    <property type="protein sequence ID" value="EKE70997.1"/>
    <property type="molecule type" value="Genomic_DNA"/>
</dbReference>
<evidence type="ECO:0000313" key="7">
    <source>
        <dbReference type="EMBL" id="EKE70997.1"/>
    </source>
</evidence>
<dbReference type="Gene3D" id="3.40.1090.10">
    <property type="entry name" value="Cytosolic phospholipase A2 catalytic domain"/>
    <property type="match status" value="2"/>
</dbReference>
<dbReference type="GO" id="GO:0016042">
    <property type="term" value="P:lipid catabolic process"/>
    <property type="evidence" value="ECO:0007669"/>
    <property type="project" value="UniProtKB-UniRule"/>
</dbReference>
<evidence type="ECO:0000256" key="5">
    <source>
        <dbReference type="SAM" id="MobiDB-lite"/>
    </source>
</evidence>
<evidence type="ECO:0000256" key="2">
    <source>
        <dbReference type="ARBA" id="ARBA00022963"/>
    </source>
</evidence>
<dbReference type="SUPFAM" id="SSF52151">
    <property type="entry name" value="FabD/lysophospholipase-like"/>
    <property type="match status" value="1"/>
</dbReference>
<dbReference type="InterPro" id="IPR050301">
    <property type="entry name" value="NTE"/>
</dbReference>
<proteinExistence type="predicted"/>
<protein>
    <recommendedName>
        <fullName evidence="6">PNPLA domain-containing protein</fullName>
    </recommendedName>
</protein>
<dbReference type="RefSeq" id="WP_008485469.1">
    <property type="nucleotide sequence ID" value="NZ_AMRI01000019.1"/>
</dbReference>
<feature type="short sequence motif" description="DGA/G" evidence="4">
    <location>
        <begin position="158"/>
        <end position="160"/>
    </location>
</feature>